<protein>
    <recommendedName>
        <fullName evidence="4">M23 family peptidase</fullName>
    </recommendedName>
</protein>
<evidence type="ECO:0008006" key="4">
    <source>
        <dbReference type="Google" id="ProtNLM"/>
    </source>
</evidence>
<name>A0A2N0HJC1_9SPHN</name>
<dbReference type="AlphaFoldDB" id="A0A2N0HJC1"/>
<keyword evidence="3" id="KW-1185">Reference proteome</keyword>
<dbReference type="OrthoDB" id="7478185at2"/>
<evidence type="ECO:0000313" key="2">
    <source>
        <dbReference type="EMBL" id="PKB19046.1"/>
    </source>
</evidence>
<feature type="transmembrane region" description="Helical" evidence="1">
    <location>
        <begin position="44"/>
        <end position="62"/>
    </location>
</feature>
<gene>
    <name evidence="2" type="ORF">B0I00_1273</name>
</gene>
<keyword evidence="1" id="KW-1133">Transmembrane helix</keyword>
<evidence type="ECO:0000313" key="3">
    <source>
        <dbReference type="Proteomes" id="UP000232587"/>
    </source>
</evidence>
<reference evidence="2 3" key="1">
    <citation type="submission" date="2017-11" db="EMBL/GenBank/DDBJ databases">
        <title>Genomic Encyclopedia of Type Strains, Phase III (KMG-III): the genomes of soil and plant-associated and newly described type strains.</title>
        <authorList>
            <person name="Whitman W."/>
        </authorList>
    </citation>
    <scope>NUCLEOTIDE SEQUENCE [LARGE SCALE GENOMIC DNA]</scope>
    <source>
        <strain evidence="2 3">CGMCC 1.12274</strain>
    </source>
</reference>
<sequence>MNQLDMTLARLGNDQLPASLDGLDAAVLGGIGPRRERQIARRTLALAGAIGVLVGTAGAIAAPGPAMAEPIFGVPAAAPSSLLLD</sequence>
<dbReference type="RefSeq" id="WP_100866566.1">
    <property type="nucleotide sequence ID" value="NZ_PHUF01000003.1"/>
</dbReference>
<dbReference type="Proteomes" id="UP000232587">
    <property type="component" value="Unassembled WGS sequence"/>
</dbReference>
<keyword evidence="1" id="KW-0472">Membrane</keyword>
<evidence type="ECO:0000256" key="1">
    <source>
        <dbReference type="SAM" id="Phobius"/>
    </source>
</evidence>
<dbReference type="EMBL" id="PHUF01000003">
    <property type="protein sequence ID" value="PKB19046.1"/>
    <property type="molecule type" value="Genomic_DNA"/>
</dbReference>
<organism evidence="2 3">
    <name type="scientific">Novosphingobium kunmingense</name>
    <dbReference type="NCBI Taxonomy" id="1211806"/>
    <lineage>
        <taxon>Bacteria</taxon>
        <taxon>Pseudomonadati</taxon>
        <taxon>Pseudomonadota</taxon>
        <taxon>Alphaproteobacteria</taxon>
        <taxon>Sphingomonadales</taxon>
        <taxon>Sphingomonadaceae</taxon>
        <taxon>Novosphingobium</taxon>
    </lineage>
</organism>
<accession>A0A2N0HJC1</accession>
<keyword evidence="1" id="KW-0812">Transmembrane</keyword>
<proteinExistence type="predicted"/>
<comment type="caution">
    <text evidence="2">The sequence shown here is derived from an EMBL/GenBank/DDBJ whole genome shotgun (WGS) entry which is preliminary data.</text>
</comment>